<sequence length="448" mass="48958">MLSAFQLTVEIGNLQRKNFGWPIMSFTASLMLKPVRFSDQMDDTVGGLKVQFVFNRAESVGTLDVPTLVLNSKDEARNVIACKETPKLLDLKQVQVKLESLLGDYPAGVDVNAKKDRETTDPIESTSILGAENVGCRVSTEKNKVKDKKIPINQVEVEKRMSSARSPGNLDDTPLKRVKLDGPSSPSKGKDSNAVQSLIIPGEDAAHQVIDATSSEAKLKSELVKNSVGSGHAEDAVGLERDTKLTRGLKAKEEKPSKINAISIGKSESAHGKDSVGTEKDKRLRENTSACRERPSTANVVSPNETTRLSTSDVPHEAPKSGSNKDHEGSGQSSKLVKSSSASFKRPLDTSTRLSKEKSNRRDACHENKDAILDNDSCSMEGRRPKKGKYDDSLKISKDNNNNSSVKFKERTSLGETKNSLKLAISHDKEGKIKAWRRVFERQGGQAF</sequence>
<reference evidence="2" key="1">
    <citation type="submission" date="2020-06" db="EMBL/GenBank/DDBJ databases">
        <authorList>
            <person name="Li T."/>
            <person name="Hu X."/>
            <person name="Zhang T."/>
            <person name="Song X."/>
            <person name="Zhang H."/>
            <person name="Dai N."/>
            <person name="Sheng W."/>
            <person name="Hou X."/>
            <person name="Wei L."/>
        </authorList>
    </citation>
    <scope>NUCLEOTIDE SEQUENCE</scope>
    <source>
        <strain evidence="2">K16</strain>
        <tissue evidence="2">Leaf</tissue>
    </source>
</reference>
<feature type="compositionally biased region" description="Basic and acidic residues" evidence="1">
    <location>
        <begin position="354"/>
        <end position="372"/>
    </location>
</feature>
<accession>A0AAE1W8R3</accession>
<feature type="region of interest" description="Disordered" evidence="1">
    <location>
        <begin position="247"/>
        <end position="413"/>
    </location>
</feature>
<gene>
    <name evidence="2" type="ORF">Sango_2223000</name>
</gene>
<feature type="region of interest" description="Disordered" evidence="1">
    <location>
        <begin position="156"/>
        <end position="194"/>
    </location>
</feature>
<feature type="compositionally biased region" description="Basic and acidic residues" evidence="1">
    <location>
        <begin position="314"/>
        <end position="329"/>
    </location>
</feature>
<comment type="caution">
    <text evidence="2">The sequence shown here is derived from an EMBL/GenBank/DDBJ whole genome shotgun (WGS) entry which is preliminary data.</text>
</comment>
<evidence type="ECO:0000313" key="2">
    <source>
        <dbReference type="EMBL" id="KAK4388860.1"/>
    </source>
</evidence>
<feature type="compositionally biased region" description="Basic and acidic residues" evidence="1">
    <location>
        <begin position="268"/>
        <end position="295"/>
    </location>
</feature>
<protein>
    <submittedName>
        <fullName evidence="2">Uncharacterized protein</fullName>
    </submittedName>
</protein>
<feature type="compositionally biased region" description="Basic and acidic residues" evidence="1">
    <location>
        <begin position="247"/>
        <end position="257"/>
    </location>
</feature>
<dbReference type="AlphaFoldDB" id="A0AAE1W8R3"/>
<name>A0AAE1W8R3_9LAMI</name>
<dbReference type="EMBL" id="JACGWL010000013">
    <property type="protein sequence ID" value="KAK4388860.1"/>
    <property type="molecule type" value="Genomic_DNA"/>
</dbReference>
<feature type="compositionally biased region" description="Polar residues" evidence="1">
    <location>
        <begin position="296"/>
        <end position="313"/>
    </location>
</feature>
<dbReference type="Proteomes" id="UP001289374">
    <property type="component" value="Unassembled WGS sequence"/>
</dbReference>
<organism evidence="2 3">
    <name type="scientific">Sesamum angolense</name>
    <dbReference type="NCBI Taxonomy" id="2727404"/>
    <lineage>
        <taxon>Eukaryota</taxon>
        <taxon>Viridiplantae</taxon>
        <taxon>Streptophyta</taxon>
        <taxon>Embryophyta</taxon>
        <taxon>Tracheophyta</taxon>
        <taxon>Spermatophyta</taxon>
        <taxon>Magnoliopsida</taxon>
        <taxon>eudicotyledons</taxon>
        <taxon>Gunneridae</taxon>
        <taxon>Pentapetalae</taxon>
        <taxon>asterids</taxon>
        <taxon>lamiids</taxon>
        <taxon>Lamiales</taxon>
        <taxon>Pedaliaceae</taxon>
        <taxon>Sesamum</taxon>
    </lineage>
</organism>
<evidence type="ECO:0000256" key="1">
    <source>
        <dbReference type="SAM" id="MobiDB-lite"/>
    </source>
</evidence>
<feature type="compositionally biased region" description="Basic and acidic residues" evidence="1">
    <location>
        <begin position="388"/>
        <end position="398"/>
    </location>
</feature>
<feature type="compositionally biased region" description="Low complexity" evidence="1">
    <location>
        <begin position="330"/>
        <end position="345"/>
    </location>
</feature>
<proteinExistence type="predicted"/>
<keyword evidence="3" id="KW-1185">Reference proteome</keyword>
<reference evidence="2" key="2">
    <citation type="journal article" date="2024" name="Plant">
        <title>Genomic evolution and insights into agronomic trait innovations of Sesamum species.</title>
        <authorList>
            <person name="Miao H."/>
            <person name="Wang L."/>
            <person name="Qu L."/>
            <person name="Liu H."/>
            <person name="Sun Y."/>
            <person name="Le M."/>
            <person name="Wang Q."/>
            <person name="Wei S."/>
            <person name="Zheng Y."/>
            <person name="Lin W."/>
            <person name="Duan Y."/>
            <person name="Cao H."/>
            <person name="Xiong S."/>
            <person name="Wang X."/>
            <person name="Wei L."/>
            <person name="Li C."/>
            <person name="Ma Q."/>
            <person name="Ju M."/>
            <person name="Zhao R."/>
            <person name="Li G."/>
            <person name="Mu C."/>
            <person name="Tian Q."/>
            <person name="Mei H."/>
            <person name="Zhang T."/>
            <person name="Gao T."/>
            <person name="Zhang H."/>
        </authorList>
    </citation>
    <scope>NUCLEOTIDE SEQUENCE</scope>
    <source>
        <strain evidence="2">K16</strain>
    </source>
</reference>
<evidence type="ECO:0000313" key="3">
    <source>
        <dbReference type="Proteomes" id="UP001289374"/>
    </source>
</evidence>